<keyword evidence="1" id="KW-0472">Membrane</keyword>
<protein>
    <submittedName>
        <fullName evidence="2">DUF4244 domain-containing protein</fullName>
    </submittedName>
</protein>
<dbReference type="AlphaFoldDB" id="A0A229RJ45"/>
<evidence type="ECO:0000313" key="2">
    <source>
        <dbReference type="EMBL" id="OXM46667.1"/>
    </source>
</evidence>
<keyword evidence="1" id="KW-1133">Transmembrane helix</keyword>
<dbReference type="InterPro" id="IPR025338">
    <property type="entry name" value="DUF4244"/>
</dbReference>
<dbReference type="Proteomes" id="UP000215563">
    <property type="component" value="Unassembled WGS sequence"/>
</dbReference>
<name>A0A229RJ45_AMYAL</name>
<keyword evidence="3" id="KW-1185">Reference proteome</keyword>
<dbReference type="EMBL" id="NMQU01000085">
    <property type="protein sequence ID" value="OXM46667.1"/>
    <property type="molecule type" value="Genomic_DNA"/>
</dbReference>
<dbReference type="Pfam" id="PF14029">
    <property type="entry name" value="DUF4244"/>
    <property type="match status" value="1"/>
</dbReference>
<gene>
    <name evidence="2" type="ORF">CFP75_26845</name>
</gene>
<feature type="transmembrane region" description="Helical" evidence="1">
    <location>
        <begin position="20"/>
        <end position="49"/>
    </location>
</feature>
<comment type="caution">
    <text evidence="2">The sequence shown here is derived from an EMBL/GenBank/DDBJ whole genome shotgun (WGS) entry which is preliminary data.</text>
</comment>
<sequence>MSKLPTFREDDGMATVEYAIATLAAAALAGVLYLIVNGEAVVAGLTALIERALSVKF</sequence>
<reference evidence="2 3" key="1">
    <citation type="submission" date="2017-07" db="EMBL/GenBank/DDBJ databases">
        <title>Amycolatopsis alba DSM 44262 Genome sequencing and assembly.</title>
        <authorList>
            <person name="Kaur N."/>
            <person name="Mayilraj S."/>
        </authorList>
    </citation>
    <scope>NUCLEOTIDE SEQUENCE [LARGE SCALE GENOMIC DNA]</scope>
    <source>
        <strain evidence="2 3">DSM 44262</strain>
    </source>
</reference>
<keyword evidence="1" id="KW-0812">Transmembrane</keyword>
<evidence type="ECO:0000313" key="3">
    <source>
        <dbReference type="Proteomes" id="UP000215563"/>
    </source>
</evidence>
<accession>A0A229RJ45</accession>
<proteinExistence type="predicted"/>
<organism evidence="2 3">
    <name type="scientific">Amycolatopsis alba DSM 44262</name>
    <dbReference type="NCBI Taxonomy" id="1125972"/>
    <lineage>
        <taxon>Bacteria</taxon>
        <taxon>Bacillati</taxon>
        <taxon>Actinomycetota</taxon>
        <taxon>Actinomycetes</taxon>
        <taxon>Pseudonocardiales</taxon>
        <taxon>Pseudonocardiaceae</taxon>
        <taxon>Amycolatopsis</taxon>
    </lineage>
</organism>
<evidence type="ECO:0000256" key="1">
    <source>
        <dbReference type="SAM" id="Phobius"/>
    </source>
</evidence>
<dbReference type="RefSeq" id="WP_020632101.1">
    <property type="nucleotide sequence ID" value="NZ_KB913032.1"/>
</dbReference>